<dbReference type="SUPFAM" id="SSF56672">
    <property type="entry name" value="DNA/RNA polymerases"/>
    <property type="match status" value="1"/>
</dbReference>
<comment type="caution">
    <text evidence="2">The sequence shown here is derived from an EMBL/GenBank/DDBJ whole genome shotgun (WGS) entry which is preliminary data.</text>
</comment>
<dbReference type="Gene3D" id="3.30.70.270">
    <property type="match status" value="1"/>
</dbReference>
<name>A0A443S3K4_9ACAR</name>
<organism evidence="2 3">
    <name type="scientific">Leptotrombidium deliense</name>
    <dbReference type="NCBI Taxonomy" id="299467"/>
    <lineage>
        <taxon>Eukaryota</taxon>
        <taxon>Metazoa</taxon>
        <taxon>Ecdysozoa</taxon>
        <taxon>Arthropoda</taxon>
        <taxon>Chelicerata</taxon>
        <taxon>Arachnida</taxon>
        <taxon>Acari</taxon>
        <taxon>Acariformes</taxon>
        <taxon>Trombidiformes</taxon>
        <taxon>Prostigmata</taxon>
        <taxon>Anystina</taxon>
        <taxon>Parasitengona</taxon>
        <taxon>Trombiculoidea</taxon>
        <taxon>Trombiculidae</taxon>
        <taxon>Leptotrombidium</taxon>
    </lineage>
</organism>
<dbReference type="InterPro" id="IPR000477">
    <property type="entry name" value="RT_dom"/>
</dbReference>
<protein>
    <submittedName>
        <fullName evidence="2">Gag-pol fusion protein-like protein</fullName>
    </submittedName>
</protein>
<dbReference type="CDD" id="cd01647">
    <property type="entry name" value="RT_LTR"/>
    <property type="match status" value="1"/>
</dbReference>
<gene>
    <name evidence="2" type="ORF">B4U80_05311</name>
</gene>
<feature type="non-terminal residue" evidence="2">
    <location>
        <position position="347"/>
    </location>
</feature>
<feature type="domain" description="Reverse transcriptase" evidence="1">
    <location>
        <begin position="187"/>
        <end position="347"/>
    </location>
</feature>
<dbReference type="Pfam" id="PF00078">
    <property type="entry name" value="RVT_1"/>
    <property type="match status" value="1"/>
</dbReference>
<proteinExistence type="predicted"/>
<dbReference type="EMBL" id="NCKV01009980">
    <property type="protein sequence ID" value="RWS22051.1"/>
    <property type="molecule type" value="Genomic_DNA"/>
</dbReference>
<dbReference type="InterPro" id="IPR053134">
    <property type="entry name" value="RNA-dir_DNA_polymerase"/>
</dbReference>
<evidence type="ECO:0000259" key="1">
    <source>
        <dbReference type="PROSITE" id="PS50878"/>
    </source>
</evidence>
<reference evidence="2 3" key="1">
    <citation type="journal article" date="2018" name="Gigascience">
        <title>Genomes of trombidid mites reveal novel predicted allergens and laterally-transferred genes associated with secondary metabolism.</title>
        <authorList>
            <person name="Dong X."/>
            <person name="Chaisiri K."/>
            <person name="Xia D."/>
            <person name="Armstrong S.D."/>
            <person name="Fang Y."/>
            <person name="Donnelly M.J."/>
            <person name="Kadowaki T."/>
            <person name="McGarry J.W."/>
            <person name="Darby A.C."/>
            <person name="Makepeace B.L."/>
        </authorList>
    </citation>
    <scope>NUCLEOTIDE SEQUENCE [LARGE SCALE GENOMIC DNA]</scope>
    <source>
        <strain evidence="2">UoL-UT</strain>
    </source>
</reference>
<evidence type="ECO:0000313" key="3">
    <source>
        <dbReference type="Proteomes" id="UP000288716"/>
    </source>
</evidence>
<evidence type="ECO:0000313" key="2">
    <source>
        <dbReference type="EMBL" id="RWS22051.1"/>
    </source>
</evidence>
<dbReference type="VEuPathDB" id="VectorBase:LDEU009989"/>
<dbReference type="STRING" id="299467.A0A443S3K4"/>
<dbReference type="PANTHER" id="PTHR24559">
    <property type="entry name" value="TRANSPOSON TY3-I GAG-POL POLYPROTEIN"/>
    <property type="match status" value="1"/>
</dbReference>
<dbReference type="Proteomes" id="UP000288716">
    <property type="component" value="Unassembled WGS sequence"/>
</dbReference>
<dbReference type="GO" id="GO:0071897">
    <property type="term" value="P:DNA biosynthetic process"/>
    <property type="evidence" value="ECO:0007669"/>
    <property type="project" value="UniProtKB-ARBA"/>
</dbReference>
<dbReference type="PROSITE" id="PS50878">
    <property type="entry name" value="RT_POL"/>
    <property type="match status" value="1"/>
</dbReference>
<dbReference type="PANTHER" id="PTHR24559:SF444">
    <property type="entry name" value="REVERSE TRANSCRIPTASE DOMAIN-CONTAINING PROTEIN"/>
    <property type="match status" value="1"/>
</dbReference>
<dbReference type="InterPro" id="IPR043128">
    <property type="entry name" value="Rev_trsase/Diguanyl_cyclase"/>
</dbReference>
<keyword evidence="3" id="KW-1185">Reference proteome</keyword>
<dbReference type="AlphaFoldDB" id="A0A443S3K4"/>
<sequence length="347" mass="40394">MNAVKLTLSEYLGRVSVTLTIGLHKQKVLLYVLRNANQKLLLGLDLMREFKLKINDDFRIFQKVDLNNEIFEDEIISNYTQNANSVKHEKLNATVNSTETIAREECDTTSNSNECNENNLSESEKQTVNELINEFNDVSSKDKYDIGTINIEQCRVELTTKVPINLRPYRCSPDDQKLIDEQVAQLLKHNLIRKSVSSYGFPVTLADKKDEGKKTRFCCDLRKLNEVTVPEHYPFNRVDDIIDKLHECGYFTTLDISSGFWHLRVDKKDVHKLAFVTINNHYEWLVMPFGFRNAPAIFQRVIHNLLQKYDCLIFATNYLDDILIFSRTFEEHVKHVKIVLDALRKEN</sequence>
<dbReference type="OrthoDB" id="6514906at2759"/>
<dbReference type="InterPro" id="IPR043502">
    <property type="entry name" value="DNA/RNA_pol_sf"/>
</dbReference>
<accession>A0A443S3K4</accession>
<dbReference type="Gene3D" id="3.10.10.10">
    <property type="entry name" value="HIV Type 1 Reverse Transcriptase, subunit A, domain 1"/>
    <property type="match status" value="1"/>
</dbReference>